<dbReference type="InterPro" id="IPR036259">
    <property type="entry name" value="MFS_trans_sf"/>
</dbReference>
<evidence type="ECO:0000256" key="5">
    <source>
        <dbReference type="ARBA" id="ARBA00023136"/>
    </source>
</evidence>
<dbReference type="GO" id="GO:0005886">
    <property type="term" value="C:plasma membrane"/>
    <property type="evidence" value="ECO:0007669"/>
    <property type="project" value="UniProtKB-SubCell"/>
</dbReference>
<feature type="transmembrane region" description="Helical" evidence="6">
    <location>
        <begin position="240"/>
        <end position="258"/>
    </location>
</feature>
<sequence>MTLRVILLIALCFHTMIYLTRPLITLYASELGAGTMDIGLLTAAYAILPLAFAIRAGKVADLVGDRLPIVLGSLGATIGVALPYLFPSMAALYASQALVGISHVFITVSLQNVLGNAATKETRDQVFGIFSMFVAMGSFVGPVIGGYLAEHFSYGVAFMTAGFVGLLPLSLSFLIPVIVARKVPAAEAEPAESASSLQLLKIPVLRKALASSALVLYSKDIFIAYFPLFAAGAGVSESSIGWIIAVQGLAMVFVRMLLGRMTGKFGRDRVLLSSIFVAGLSFILVPFAGHVYLFGVLSAMMGLGLGCGQPLSMTTTYNASPKTRTGEVLGLRLASNRLSQLLAPMFFGLVGNSVGLLSVFYVSGAFLIGGAFLTRAKPDEEPEATGA</sequence>
<evidence type="ECO:0000313" key="9">
    <source>
        <dbReference type="Proteomes" id="UP000450917"/>
    </source>
</evidence>
<feature type="domain" description="Major facilitator superfamily (MFS) profile" evidence="7">
    <location>
        <begin position="1"/>
        <end position="382"/>
    </location>
</feature>
<feature type="transmembrane region" description="Helical" evidence="6">
    <location>
        <begin position="38"/>
        <end position="57"/>
    </location>
</feature>
<evidence type="ECO:0000256" key="1">
    <source>
        <dbReference type="ARBA" id="ARBA00004651"/>
    </source>
</evidence>
<dbReference type="CDD" id="cd17325">
    <property type="entry name" value="MFS_MdtG_SLC18_like"/>
    <property type="match status" value="1"/>
</dbReference>
<dbReference type="GO" id="GO:0022857">
    <property type="term" value="F:transmembrane transporter activity"/>
    <property type="evidence" value="ECO:0007669"/>
    <property type="project" value="InterPro"/>
</dbReference>
<feature type="transmembrane region" description="Helical" evidence="6">
    <location>
        <begin position="92"/>
        <end position="114"/>
    </location>
</feature>
<keyword evidence="3 6" id="KW-0812">Transmembrane</keyword>
<dbReference type="Pfam" id="PF07690">
    <property type="entry name" value="MFS_1"/>
    <property type="match status" value="1"/>
</dbReference>
<feature type="transmembrane region" description="Helical" evidence="6">
    <location>
        <begin position="69"/>
        <end position="86"/>
    </location>
</feature>
<protein>
    <submittedName>
        <fullName evidence="8">MFS transporter</fullName>
    </submittedName>
</protein>
<comment type="caution">
    <text evidence="8">The sequence shown here is derived from an EMBL/GenBank/DDBJ whole genome shotgun (WGS) entry which is preliminary data.</text>
</comment>
<keyword evidence="4 6" id="KW-1133">Transmembrane helix</keyword>
<keyword evidence="5 6" id="KW-0472">Membrane</keyword>
<proteinExistence type="predicted"/>
<dbReference type="InterPro" id="IPR011701">
    <property type="entry name" value="MFS"/>
</dbReference>
<evidence type="ECO:0000256" key="6">
    <source>
        <dbReference type="SAM" id="Phobius"/>
    </source>
</evidence>
<feature type="transmembrane region" description="Helical" evidence="6">
    <location>
        <begin position="208"/>
        <end position="228"/>
    </location>
</feature>
<dbReference type="RefSeq" id="WP_155615849.1">
    <property type="nucleotide sequence ID" value="NZ_JBDLZV010000001.1"/>
</dbReference>
<dbReference type="InterPro" id="IPR052528">
    <property type="entry name" value="Sugar_transport-like"/>
</dbReference>
<gene>
    <name evidence="8" type="ORF">GNP93_26150</name>
</gene>
<accession>A0A7X2ZGS0</accession>
<feature type="transmembrane region" description="Helical" evidence="6">
    <location>
        <begin position="154"/>
        <end position="179"/>
    </location>
</feature>
<dbReference type="PANTHER" id="PTHR23526:SF4">
    <property type="entry name" value="INTEGRAL MEMBRANE TRANSPORT PROTEIN"/>
    <property type="match status" value="1"/>
</dbReference>
<feature type="transmembrane region" description="Helical" evidence="6">
    <location>
        <begin position="126"/>
        <end position="148"/>
    </location>
</feature>
<dbReference type="PRINTS" id="PR01035">
    <property type="entry name" value="TCRTETA"/>
</dbReference>
<dbReference type="PROSITE" id="PS50850">
    <property type="entry name" value="MFS"/>
    <property type="match status" value="1"/>
</dbReference>
<comment type="subcellular location">
    <subcellularLocation>
        <location evidence="1">Cell membrane</location>
        <topology evidence="1">Multi-pass membrane protein</topology>
    </subcellularLocation>
</comment>
<feature type="transmembrane region" description="Helical" evidence="6">
    <location>
        <begin position="270"/>
        <end position="293"/>
    </location>
</feature>
<dbReference type="PANTHER" id="PTHR23526">
    <property type="entry name" value="INTEGRAL MEMBRANE TRANSPORT PROTEIN-RELATED"/>
    <property type="match status" value="1"/>
</dbReference>
<dbReference type="Gene3D" id="1.20.1250.20">
    <property type="entry name" value="MFS general substrate transporter like domains"/>
    <property type="match status" value="2"/>
</dbReference>
<dbReference type="InterPro" id="IPR001958">
    <property type="entry name" value="Tet-R_TetA/multi-R_MdtG-like"/>
</dbReference>
<reference evidence="8 9" key="1">
    <citation type="submission" date="2019-11" db="EMBL/GenBank/DDBJ databases">
        <title>Draft genome sequences of five Paenibacillus species of dairy origin.</title>
        <authorList>
            <person name="Olajide A.M."/>
            <person name="Chen S."/>
            <person name="Lapointe G."/>
        </authorList>
    </citation>
    <scope>NUCLEOTIDE SEQUENCE [LARGE SCALE GENOMIC DNA]</scope>
    <source>
        <strain evidence="8 9">2CS3</strain>
    </source>
</reference>
<evidence type="ECO:0000313" key="8">
    <source>
        <dbReference type="EMBL" id="MUG74060.1"/>
    </source>
</evidence>
<dbReference type="AlphaFoldDB" id="A0A7X2ZGS0"/>
<dbReference type="InterPro" id="IPR020846">
    <property type="entry name" value="MFS_dom"/>
</dbReference>
<dbReference type="EMBL" id="WNZX01000042">
    <property type="protein sequence ID" value="MUG74060.1"/>
    <property type="molecule type" value="Genomic_DNA"/>
</dbReference>
<name>A0A7X2ZGS0_9BACL</name>
<dbReference type="Proteomes" id="UP000450917">
    <property type="component" value="Unassembled WGS sequence"/>
</dbReference>
<organism evidence="8 9">
    <name type="scientific">Paenibacillus validus</name>
    <dbReference type="NCBI Taxonomy" id="44253"/>
    <lineage>
        <taxon>Bacteria</taxon>
        <taxon>Bacillati</taxon>
        <taxon>Bacillota</taxon>
        <taxon>Bacilli</taxon>
        <taxon>Bacillales</taxon>
        <taxon>Paenibacillaceae</taxon>
        <taxon>Paenibacillus</taxon>
    </lineage>
</organism>
<evidence type="ECO:0000259" key="7">
    <source>
        <dbReference type="PROSITE" id="PS50850"/>
    </source>
</evidence>
<evidence type="ECO:0000256" key="3">
    <source>
        <dbReference type="ARBA" id="ARBA00022692"/>
    </source>
</evidence>
<dbReference type="SUPFAM" id="SSF103473">
    <property type="entry name" value="MFS general substrate transporter"/>
    <property type="match status" value="1"/>
</dbReference>
<feature type="transmembrane region" description="Helical" evidence="6">
    <location>
        <begin position="341"/>
        <end position="368"/>
    </location>
</feature>
<evidence type="ECO:0000256" key="2">
    <source>
        <dbReference type="ARBA" id="ARBA00022448"/>
    </source>
</evidence>
<keyword evidence="2" id="KW-0813">Transport</keyword>
<keyword evidence="9" id="KW-1185">Reference proteome</keyword>
<evidence type="ECO:0000256" key="4">
    <source>
        <dbReference type="ARBA" id="ARBA00022989"/>
    </source>
</evidence>